<sequence>MGPVQSAASMFSRQIAELKKEVEQLKAELKRSKDFQKHLRNARDALKKTQDSSNNVVVVMGSQGSGKTTLNHYLFEVEGEAPVDDDNHGTKEMFRAHSRVLDADVVDTIGKTPSAQGMMRVLACVYNRGWNPVAVIVVHTGRAGFYEGVASHLHASKINLIDFSPKVFWRMVNESGFEVDAALEATIFPPKDLKALNHIHAMGFPKDGGRVKFAKSQITDGNISYETCQLTTELLNMIDNLKWETNPPVEDLDTGTILCYYMVECISKRTCFKGSDLDFIDAE</sequence>
<feature type="coiled-coil region" evidence="1">
    <location>
        <begin position="8"/>
        <end position="35"/>
    </location>
</feature>
<keyword evidence="3" id="KW-1185">Reference proteome</keyword>
<proteinExistence type="predicted"/>
<name>A0A9N8EP06_9STRA</name>
<protein>
    <submittedName>
        <fullName evidence="2">Uncharacterized protein</fullName>
    </submittedName>
</protein>
<keyword evidence="1" id="KW-0175">Coiled coil</keyword>
<dbReference type="AlphaFoldDB" id="A0A9N8EP06"/>
<evidence type="ECO:0000313" key="2">
    <source>
        <dbReference type="EMBL" id="CAB9524178.1"/>
    </source>
</evidence>
<gene>
    <name evidence="2" type="ORF">SEMRO_1504_G278100.1</name>
</gene>
<reference evidence="2" key="1">
    <citation type="submission" date="2020-06" db="EMBL/GenBank/DDBJ databases">
        <authorList>
            <consortium name="Plant Systems Biology data submission"/>
        </authorList>
    </citation>
    <scope>NUCLEOTIDE SEQUENCE</scope>
    <source>
        <strain evidence="2">D6</strain>
    </source>
</reference>
<evidence type="ECO:0000313" key="3">
    <source>
        <dbReference type="Proteomes" id="UP001153069"/>
    </source>
</evidence>
<organism evidence="2 3">
    <name type="scientific">Seminavis robusta</name>
    <dbReference type="NCBI Taxonomy" id="568900"/>
    <lineage>
        <taxon>Eukaryota</taxon>
        <taxon>Sar</taxon>
        <taxon>Stramenopiles</taxon>
        <taxon>Ochrophyta</taxon>
        <taxon>Bacillariophyta</taxon>
        <taxon>Bacillariophyceae</taxon>
        <taxon>Bacillariophycidae</taxon>
        <taxon>Naviculales</taxon>
        <taxon>Naviculaceae</taxon>
        <taxon>Seminavis</taxon>
    </lineage>
</organism>
<comment type="caution">
    <text evidence="2">The sequence shown here is derived from an EMBL/GenBank/DDBJ whole genome shotgun (WGS) entry which is preliminary data.</text>
</comment>
<dbReference type="InterPro" id="IPR027417">
    <property type="entry name" value="P-loop_NTPase"/>
</dbReference>
<evidence type="ECO:0000256" key="1">
    <source>
        <dbReference type="SAM" id="Coils"/>
    </source>
</evidence>
<dbReference type="Proteomes" id="UP001153069">
    <property type="component" value="Unassembled WGS sequence"/>
</dbReference>
<accession>A0A9N8EP06</accession>
<dbReference type="EMBL" id="CAICTM010001502">
    <property type="protein sequence ID" value="CAB9524178.1"/>
    <property type="molecule type" value="Genomic_DNA"/>
</dbReference>
<dbReference type="SUPFAM" id="SSF52540">
    <property type="entry name" value="P-loop containing nucleoside triphosphate hydrolases"/>
    <property type="match status" value="1"/>
</dbReference>